<evidence type="ECO:0000256" key="8">
    <source>
        <dbReference type="ARBA" id="ARBA00023065"/>
    </source>
</evidence>
<evidence type="ECO:0000313" key="14">
    <source>
        <dbReference type="EMBL" id="KAK9883365.1"/>
    </source>
</evidence>
<feature type="transmembrane region" description="Helical" evidence="13">
    <location>
        <begin position="68"/>
        <end position="89"/>
    </location>
</feature>
<evidence type="ECO:0000256" key="2">
    <source>
        <dbReference type="ARBA" id="ARBA00007193"/>
    </source>
</evidence>
<sequence length="511" mass="59945">MTQSDNFLRNSDSLNTSNIRKYLPKNNRKVTSRFSLSLIRVYIKEYCEVSTIQGLRYIVISKSSVERLWWISVFMGCVMGCSYMTYLVINRWITTPVLVTLATKETPILEIPFPAVTICPETKISHNCLNYTKVMIAMKKKNLTNISNRESQNYDYMAPLCELKNHAEKIKEQERKHLLDRHFSYTSRSLGDYAEFLSRCKALDLNLNAYCQWMGNDVECAKILTPLLTDEGLCYSFNMFDVRDIYSDINQMKYFREGWRNPDWHPDEGYKKGKIEKTYPRRTFLNGAKNSLIVAFFTNKSEIYYSCRDFSLQGIRVSLHAPTKIPRPSQVFFSVGLNRLTTVSVTPTLMRTTPAIQMYDPTKRNCYFSRERKLKYYKLYNQDNCNMECWTNYTIQHCGCTHFYMPRDQHTKICNMSRNDCLNEASISYPHAIFEEHVKKNIGTSYCNCFPLCTELKYDAEIATGEWHFYNSDEVALDGMRDWFSNFELLVVYFNIGNYICCLLNSKEENN</sequence>
<evidence type="ECO:0000256" key="3">
    <source>
        <dbReference type="ARBA" id="ARBA00022448"/>
    </source>
</evidence>
<organism evidence="14 15">
    <name type="scientific">Henosepilachna vigintioctopunctata</name>
    <dbReference type="NCBI Taxonomy" id="420089"/>
    <lineage>
        <taxon>Eukaryota</taxon>
        <taxon>Metazoa</taxon>
        <taxon>Ecdysozoa</taxon>
        <taxon>Arthropoda</taxon>
        <taxon>Hexapoda</taxon>
        <taxon>Insecta</taxon>
        <taxon>Pterygota</taxon>
        <taxon>Neoptera</taxon>
        <taxon>Endopterygota</taxon>
        <taxon>Coleoptera</taxon>
        <taxon>Polyphaga</taxon>
        <taxon>Cucujiformia</taxon>
        <taxon>Coccinelloidea</taxon>
        <taxon>Coccinellidae</taxon>
        <taxon>Epilachninae</taxon>
        <taxon>Epilachnini</taxon>
        <taxon>Henosepilachna</taxon>
    </lineage>
</organism>
<keyword evidence="10 12" id="KW-0739">Sodium transport</keyword>
<evidence type="ECO:0000256" key="4">
    <source>
        <dbReference type="ARBA" id="ARBA00022461"/>
    </source>
</evidence>
<evidence type="ECO:0000256" key="11">
    <source>
        <dbReference type="ARBA" id="ARBA00023303"/>
    </source>
</evidence>
<evidence type="ECO:0000256" key="6">
    <source>
        <dbReference type="ARBA" id="ARBA00022989"/>
    </source>
</evidence>
<dbReference type="Gene3D" id="2.60.470.10">
    <property type="entry name" value="Acid-sensing ion channels like domains"/>
    <property type="match status" value="1"/>
</dbReference>
<comment type="similarity">
    <text evidence="2 12">Belongs to the amiloride-sensitive sodium channel (TC 1.A.6) family.</text>
</comment>
<keyword evidence="9 13" id="KW-0472">Membrane</keyword>
<accession>A0AAW1UQN5</accession>
<dbReference type="AlphaFoldDB" id="A0AAW1UQN5"/>
<reference evidence="14 15" key="1">
    <citation type="submission" date="2023-03" db="EMBL/GenBank/DDBJ databases">
        <title>Genome insight into feeding habits of ladybird beetles.</title>
        <authorList>
            <person name="Li H.-S."/>
            <person name="Huang Y.-H."/>
            <person name="Pang H."/>
        </authorList>
    </citation>
    <scope>NUCLEOTIDE SEQUENCE [LARGE SCALE GENOMIC DNA]</scope>
    <source>
        <strain evidence="14">SYSU_2023b</strain>
        <tissue evidence="14">Whole body</tissue>
    </source>
</reference>
<evidence type="ECO:0000256" key="12">
    <source>
        <dbReference type="RuleBase" id="RU000679"/>
    </source>
</evidence>
<keyword evidence="11 12" id="KW-0407">Ion channel</keyword>
<proteinExistence type="inferred from homology"/>
<dbReference type="PANTHER" id="PTHR11690:SF288">
    <property type="entry name" value="AMILORIDE-SENSITIVE NA+ CHANNEL-RELATED"/>
    <property type="match status" value="1"/>
</dbReference>
<evidence type="ECO:0000256" key="9">
    <source>
        <dbReference type="ARBA" id="ARBA00023136"/>
    </source>
</evidence>
<keyword evidence="5 12" id="KW-0812">Transmembrane</keyword>
<dbReference type="InterPro" id="IPR001873">
    <property type="entry name" value="ENaC"/>
</dbReference>
<protein>
    <submittedName>
        <fullName evidence="14">Uncharacterized protein</fullName>
    </submittedName>
</protein>
<gene>
    <name evidence="14" type="ORF">WA026_001538</name>
</gene>
<evidence type="ECO:0000256" key="5">
    <source>
        <dbReference type="ARBA" id="ARBA00022692"/>
    </source>
</evidence>
<keyword evidence="6 13" id="KW-1133">Transmembrane helix</keyword>
<keyword evidence="8 12" id="KW-0406">Ion transport</keyword>
<comment type="caution">
    <text evidence="14">The sequence shown here is derived from an EMBL/GenBank/DDBJ whole genome shotgun (WGS) entry which is preliminary data.</text>
</comment>
<dbReference type="PRINTS" id="PR01078">
    <property type="entry name" value="AMINACHANNEL"/>
</dbReference>
<evidence type="ECO:0000256" key="10">
    <source>
        <dbReference type="ARBA" id="ARBA00023201"/>
    </source>
</evidence>
<dbReference type="GO" id="GO:0005886">
    <property type="term" value="C:plasma membrane"/>
    <property type="evidence" value="ECO:0007669"/>
    <property type="project" value="TreeGrafter"/>
</dbReference>
<dbReference type="Pfam" id="PF00858">
    <property type="entry name" value="ASC"/>
    <property type="match status" value="1"/>
</dbReference>
<dbReference type="EMBL" id="JARQZJ010000091">
    <property type="protein sequence ID" value="KAK9883365.1"/>
    <property type="molecule type" value="Genomic_DNA"/>
</dbReference>
<dbReference type="Proteomes" id="UP001431783">
    <property type="component" value="Unassembled WGS sequence"/>
</dbReference>
<keyword evidence="3 12" id="KW-0813">Transport</keyword>
<keyword evidence="7" id="KW-0915">Sodium</keyword>
<evidence type="ECO:0000256" key="7">
    <source>
        <dbReference type="ARBA" id="ARBA00023053"/>
    </source>
</evidence>
<evidence type="ECO:0000256" key="1">
    <source>
        <dbReference type="ARBA" id="ARBA00004141"/>
    </source>
</evidence>
<keyword evidence="4 12" id="KW-0894">Sodium channel</keyword>
<keyword evidence="15" id="KW-1185">Reference proteome</keyword>
<dbReference type="GO" id="GO:0015280">
    <property type="term" value="F:ligand-gated sodium channel activity"/>
    <property type="evidence" value="ECO:0007669"/>
    <property type="project" value="TreeGrafter"/>
</dbReference>
<comment type="subcellular location">
    <subcellularLocation>
        <location evidence="1">Membrane</location>
        <topology evidence="1">Multi-pass membrane protein</topology>
    </subcellularLocation>
</comment>
<evidence type="ECO:0000313" key="15">
    <source>
        <dbReference type="Proteomes" id="UP001431783"/>
    </source>
</evidence>
<dbReference type="PANTHER" id="PTHR11690">
    <property type="entry name" value="AMILORIDE-SENSITIVE SODIUM CHANNEL-RELATED"/>
    <property type="match status" value="1"/>
</dbReference>
<evidence type="ECO:0000256" key="13">
    <source>
        <dbReference type="SAM" id="Phobius"/>
    </source>
</evidence>
<name>A0AAW1UQN5_9CUCU</name>